<keyword evidence="4 7" id="KW-0732">Signal</keyword>
<dbReference type="InterPro" id="IPR017853">
    <property type="entry name" value="GH"/>
</dbReference>
<dbReference type="SMART" id="SM00812">
    <property type="entry name" value="Alpha_L_fucos"/>
    <property type="match status" value="1"/>
</dbReference>
<dbReference type="SUPFAM" id="SSF51445">
    <property type="entry name" value="(Trans)glycosidases"/>
    <property type="match status" value="1"/>
</dbReference>
<protein>
    <recommendedName>
        <fullName evidence="3">alpha-L-fucosidase</fullName>
        <ecNumber evidence="3">3.2.1.51</ecNumber>
    </recommendedName>
</protein>
<keyword evidence="5" id="KW-0378">Hydrolase</keyword>
<accession>A0ABY6D160</accession>
<dbReference type="PANTHER" id="PTHR10030:SF37">
    <property type="entry name" value="ALPHA-L-FUCOSIDASE-RELATED"/>
    <property type="match status" value="1"/>
</dbReference>
<reference evidence="9" key="1">
    <citation type="submission" date="2022-10" db="EMBL/GenBank/DDBJ databases">
        <title>Comparative genomics and taxonomic characterization of three novel marine species of genus Reichenbachiella exhibiting antioxidant and polysaccharide degradation activities.</title>
        <authorList>
            <person name="Muhammad N."/>
            <person name="Lee Y.-J."/>
            <person name="Ko J."/>
            <person name="Kim S.-G."/>
        </authorList>
    </citation>
    <scope>NUCLEOTIDE SEQUENCE</scope>
    <source>
        <strain evidence="9">Wsw4-B4</strain>
    </source>
</reference>
<gene>
    <name evidence="9" type="ORF">N7E81_01875</name>
</gene>
<evidence type="ECO:0000256" key="6">
    <source>
        <dbReference type="ARBA" id="ARBA00023295"/>
    </source>
</evidence>
<keyword evidence="6" id="KW-0326">Glycosidase</keyword>
<evidence type="ECO:0000313" key="10">
    <source>
        <dbReference type="Proteomes" id="UP001062165"/>
    </source>
</evidence>
<dbReference type="InterPro" id="IPR008979">
    <property type="entry name" value="Galactose-bd-like_sf"/>
</dbReference>
<feature type="chain" id="PRO_5045661640" description="alpha-L-fucosidase" evidence="7">
    <location>
        <begin position="19"/>
        <end position="605"/>
    </location>
</feature>
<dbReference type="InterPro" id="IPR016286">
    <property type="entry name" value="FUC_metazoa-typ"/>
</dbReference>
<dbReference type="PRINTS" id="PR00741">
    <property type="entry name" value="GLHYDRLASE29"/>
</dbReference>
<feature type="domain" description="Glycoside hydrolase family 29 N-terminal" evidence="8">
    <location>
        <begin position="42"/>
        <end position="349"/>
    </location>
</feature>
<dbReference type="Gene3D" id="2.60.120.260">
    <property type="entry name" value="Galactose-binding domain-like"/>
    <property type="match status" value="1"/>
</dbReference>
<keyword evidence="10" id="KW-1185">Reference proteome</keyword>
<dbReference type="SUPFAM" id="SSF49785">
    <property type="entry name" value="Galactose-binding domain-like"/>
    <property type="match status" value="1"/>
</dbReference>
<evidence type="ECO:0000256" key="3">
    <source>
        <dbReference type="ARBA" id="ARBA00012662"/>
    </source>
</evidence>
<evidence type="ECO:0000256" key="5">
    <source>
        <dbReference type="ARBA" id="ARBA00022801"/>
    </source>
</evidence>
<dbReference type="Gene3D" id="3.20.20.80">
    <property type="entry name" value="Glycosidases"/>
    <property type="match status" value="1"/>
</dbReference>
<dbReference type="CDD" id="cd02795">
    <property type="entry name" value="CBM6-CBM35-CBM36_like"/>
    <property type="match status" value="1"/>
</dbReference>
<comment type="similarity">
    <text evidence="2">Belongs to the glycosyl hydrolase 29 family.</text>
</comment>
<sequence>MKRYITIVLLLAGGLATAQNKSEKGMDELWGERNVKEANYLKKDYKWYQQAKFAMFIHWGLYSDLAGEWQGEHYFGINEWIMKRAQIPTVEYKKMSAQFNPVDFDADAIAQLAVDAGMKYLVITAKHHDGFALFDTKASDFDVMDATPFKRDIVKELAEAARAKGLKFGFYYSQTQDWTEKNGYGNTWDYNWEEADFDKYLKKKALPQIKELLTNYGEIGCIFFDTPGPIKESQVLQIKDMVEKYQPNCLINSRIGQGLGDFVSMGDNQIPNKPLGGLWETPDTHNNTWAYSKLDINWKTPEEIVHRLINVITKGGNYMFNIGPTGQGTVPEMSSEILRNAGDWIKNHEEAIYQTVPVDIGGQSGLGATRSKDKTYIFIKEWPDDGRVWLPSITGGVSKAYFLDNDEPVEFKQLTRASCLMVPIAKHEAIASVIVLEHENDGLTFQKDKMLSSGVSNILYPHEAVVSGAEQGEERWMEIFGDWHSVATLTNWKEKGSQAQWTIQVPKPGLYTIEINYACDQSSDLQEGRLSIDDVNYHFVPTFSGNIDRVVGQDETRRMTVFKTRKIGVIKFDESGKHTVSISLNDKDETGWIKLSKVILNPVEM</sequence>
<evidence type="ECO:0000313" key="9">
    <source>
        <dbReference type="EMBL" id="UXX79853.1"/>
    </source>
</evidence>
<evidence type="ECO:0000256" key="2">
    <source>
        <dbReference type="ARBA" id="ARBA00007951"/>
    </source>
</evidence>
<evidence type="ECO:0000256" key="4">
    <source>
        <dbReference type="ARBA" id="ARBA00022729"/>
    </source>
</evidence>
<evidence type="ECO:0000256" key="1">
    <source>
        <dbReference type="ARBA" id="ARBA00004071"/>
    </source>
</evidence>
<organism evidence="9 10">
    <name type="scientific">Reichenbachiella carrageenanivorans</name>
    <dbReference type="NCBI Taxonomy" id="2979869"/>
    <lineage>
        <taxon>Bacteria</taxon>
        <taxon>Pseudomonadati</taxon>
        <taxon>Bacteroidota</taxon>
        <taxon>Cytophagia</taxon>
        <taxon>Cytophagales</taxon>
        <taxon>Reichenbachiellaceae</taxon>
        <taxon>Reichenbachiella</taxon>
    </lineage>
</organism>
<dbReference type="RefSeq" id="WP_263051584.1">
    <property type="nucleotide sequence ID" value="NZ_CP106735.1"/>
</dbReference>
<dbReference type="PANTHER" id="PTHR10030">
    <property type="entry name" value="ALPHA-L-FUCOSIDASE"/>
    <property type="match status" value="1"/>
</dbReference>
<dbReference type="InterPro" id="IPR000933">
    <property type="entry name" value="Glyco_hydro_29"/>
</dbReference>
<proteinExistence type="inferred from homology"/>
<feature type="signal peptide" evidence="7">
    <location>
        <begin position="1"/>
        <end position="18"/>
    </location>
</feature>
<dbReference type="Proteomes" id="UP001062165">
    <property type="component" value="Chromosome"/>
</dbReference>
<evidence type="ECO:0000256" key="7">
    <source>
        <dbReference type="SAM" id="SignalP"/>
    </source>
</evidence>
<dbReference type="EC" id="3.2.1.51" evidence="3"/>
<evidence type="ECO:0000259" key="8">
    <source>
        <dbReference type="Pfam" id="PF01120"/>
    </source>
</evidence>
<dbReference type="Pfam" id="PF01120">
    <property type="entry name" value="Alpha_L_fucos"/>
    <property type="match status" value="1"/>
</dbReference>
<dbReference type="InterPro" id="IPR057739">
    <property type="entry name" value="Glyco_hydro_29_N"/>
</dbReference>
<name>A0ABY6D160_9BACT</name>
<comment type="function">
    <text evidence="1">Alpha-L-fucosidase is responsible for hydrolyzing the alpha-1,6-linked fucose joined to the reducing-end N-acetylglucosamine of the carbohydrate moieties of glycoproteins.</text>
</comment>
<dbReference type="EMBL" id="CP106735">
    <property type="protein sequence ID" value="UXX79853.1"/>
    <property type="molecule type" value="Genomic_DNA"/>
</dbReference>